<dbReference type="PROSITE" id="PS51730">
    <property type="entry name" value="GNAT_ATAT"/>
    <property type="match status" value="1"/>
</dbReference>
<evidence type="ECO:0000256" key="4">
    <source>
        <dbReference type="SAM" id="MobiDB-lite"/>
    </source>
</evidence>
<proteinExistence type="inferred from homology"/>
<reference evidence="7" key="1">
    <citation type="submission" date="2022-11" db="UniProtKB">
        <authorList>
            <consortium name="WormBaseParasite"/>
        </authorList>
    </citation>
    <scope>IDENTIFICATION</scope>
</reference>
<feature type="region of interest" description="Disordered" evidence="4">
    <location>
        <begin position="281"/>
        <end position="305"/>
    </location>
</feature>
<sequence>MELNFDLSSLTIPGCVLQSPLSKLENSKIQWARKARQQSEFLLLSRAIDDLAKLSAEAQSIKKPVTTFERFLDAQDEQALYLLWKDEKNGCGEIGDGTVANGEKNGEIKNGGHEELIAVSQNGTTAKNVLLGYLKIVRDRRLYLVNERSRRYVHTPICVLDFYIHSSVQHHGCGLELFNRMLKSESTTPQKCAFDKPSSSLLHFLEKHYGLKHPIWQPTTFVVFSEFFEGLKPEDGGKDEIIDDHQMSAIERNRKNINEHYSGSPQHLPVHGQRNLTSHCTTQSSMKDHIGEDTPRGRKNTRDYGHQSLCPSDEIACAGALCFSPNGRKLAVCTLDRHVLLFDDKFRRRDKFATKPVDSK</sequence>
<evidence type="ECO:0000259" key="5">
    <source>
        <dbReference type="PROSITE" id="PS51730"/>
    </source>
</evidence>
<dbReference type="PANTHER" id="PTHR12327">
    <property type="entry name" value="ALPHA-TUBULIN N-ACETYLTRANSFERASE 1"/>
    <property type="match status" value="1"/>
</dbReference>
<evidence type="ECO:0000256" key="1">
    <source>
        <dbReference type="ARBA" id="ARBA00022679"/>
    </source>
</evidence>
<feature type="site" description="Crucial for catalytic activity" evidence="3">
    <location>
        <position position="59"/>
    </location>
</feature>
<dbReference type="Pfam" id="PF05301">
    <property type="entry name" value="Acetyltransf_16"/>
    <property type="match status" value="2"/>
</dbReference>
<dbReference type="HAMAP" id="MF_03130">
    <property type="entry name" value="mec17"/>
    <property type="match status" value="1"/>
</dbReference>
<evidence type="ECO:0000313" key="6">
    <source>
        <dbReference type="Proteomes" id="UP000887561"/>
    </source>
</evidence>
<keyword evidence="2 3" id="KW-0012">Acyltransferase</keyword>
<comment type="function">
    <text evidence="3">Specifically acetylates 'Lys-40' in alpha-tubulin on the lumenal side of microtubules. Promotes microtubule destabilization and accelerates microtubule dynamics; this activity may be independent of acetylation activity. Acetylates alpha-tubulin with a slow enzymatic rate, due to a catalytic site that is not optimized for acetyl transfer. Enters the microtubule through each end and diffuses quickly throughout the lumen of microtubules. Acetylates only long/old microtubules because of its slow acetylation rate since it does not have time to act on dynamically unstable microtubules before the enzyme is released.</text>
</comment>
<dbReference type="InterPro" id="IPR038746">
    <property type="entry name" value="Atat"/>
</dbReference>
<name>A0A915LF31_MELJA</name>
<keyword evidence="6" id="KW-1185">Reference proteome</keyword>
<dbReference type="WBParaSite" id="scaffold11028_cov263.g15248">
    <property type="protein sequence ID" value="scaffold11028_cov263.g15248"/>
    <property type="gene ID" value="scaffold11028_cov263.g15248"/>
</dbReference>
<dbReference type="EC" id="2.3.1.108" evidence="3"/>
<organism evidence="6 7">
    <name type="scientific">Meloidogyne javanica</name>
    <name type="common">Root-knot nematode worm</name>
    <dbReference type="NCBI Taxonomy" id="6303"/>
    <lineage>
        <taxon>Eukaryota</taxon>
        <taxon>Metazoa</taxon>
        <taxon>Ecdysozoa</taxon>
        <taxon>Nematoda</taxon>
        <taxon>Chromadorea</taxon>
        <taxon>Rhabditida</taxon>
        <taxon>Tylenchina</taxon>
        <taxon>Tylenchomorpha</taxon>
        <taxon>Tylenchoidea</taxon>
        <taxon>Meloidogynidae</taxon>
        <taxon>Meloidogyninae</taxon>
        <taxon>Meloidogyne</taxon>
        <taxon>Meloidogyne incognita group</taxon>
    </lineage>
</organism>
<evidence type="ECO:0000256" key="3">
    <source>
        <dbReference type="HAMAP-Rule" id="MF_03130"/>
    </source>
</evidence>
<dbReference type="Gene3D" id="3.40.630.30">
    <property type="match status" value="1"/>
</dbReference>
<evidence type="ECO:0000313" key="7">
    <source>
        <dbReference type="WBParaSite" id="scaffold11028_cov263.g15248"/>
    </source>
</evidence>
<dbReference type="GO" id="GO:0019799">
    <property type="term" value="F:tubulin N-acetyltransferase activity"/>
    <property type="evidence" value="ECO:0007669"/>
    <property type="project" value="UniProtKB-UniRule"/>
</dbReference>
<comment type="caution">
    <text evidence="3">Lacks conserved residue(s) required for the propagation of feature annotation.</text>
</comment>
<keyword evidence="1 3" id="KW-0808">Transferase</keyword>
<feature type="compositionally biased region" description="Basic and acidic residues" evidence="4">
    <location>
        <begin position="286"/>
        <end position="305"/>
    </location>
</feature>
<accession>A0A915LF31</accession>
<dbReference type="PANTHER" id="PTHR12327:SF0">
    <property type="entry name" value="ALPHA-TUBULIN N-ACETYLTRANSFERASE 1"/>
    <property type="match status" value="1"/>
</dbReference>
<comment type="similarity">
    <text evidence="3">Belongs to the acetyltransferase ATAT1 family.</text>
</comment>
<protein>
    <recommendedName>
        <fullName evidence="3">Alpha-tubulin N-acetyltransferase</fullName>
        <shortName evidence="3">Alpha-TAT</shortName>
        <shortName evidence="3">TAT</shortName>
        <ecNumber evidence="3">2.3.1.108</ecNumber>
    </recommendedName>
    <alternativeName>
        <fullName evidence="3">Acetyltransferase mec-17 homolog</fullName>
    </alternativeName>
</protein>
<dbReference type="Proteomes" id="UP000887561">
    <property type="component" value="Unplaced"/>
</dbReference>
<dbReference type="GO" id="GO:0070507">
    <property type="term" value="P:regulation of microtubule cytoskeleton organization"/>
    <property type="evidence" value="ECO:0007669"/>
    <property type="project" value="UniProtKB-UniRule"/>
</dbReference>
<feature type="domain" description="N-acetyltransferase" evidence="5">
    <location>
        <begin position="1"/>
        <end position="228"/>
    </location>
</feature>
<evidence type="ECO:0000256" key="2">
    <source>
        <dbReference type="ARBA" id="ARBA00023315"/>
    </source>
</evidence>
<dbReference type="AlphaFoldDB" id="A0A915LF31"/>
<dbReference type="InterPro" id="IPR007965">
    <property type="entry name" value="GNAT_ATAT"/>
</dbReference>
<comment type="catalytic activity">
    <reaction evidence="3">
        <text>L-lysyl-[alpha-tubulin] + acetyl-CoA = N(6)-acetyl-L-lysyl-[alpha-tubulin] + CoA + H(+)</text>
        <dbReference type="Rhea" id="RHEA:15277"/>
        <dbReference type="Rhea" id="RHEA-COMP:11278"/>
        <dbReference type="Rhea" id="RHEA-COMP:11279"/>
        <dbReference type="ChEBI" id="CHEBI:15378"/>
        <dbReference type="ChEBI" id="CHEBI:29969"/>
        <dbReference type="ChEBI" id="CHEBI:57287"/>
        <dbReference type="ChEBI" id="CHEBI:57288"/>
        <dbReference type="ChEBI" id="CHEBI:61930"/>
        <dbReference type="EC" id="2.3.1.108"/>
    </reaction>
</comment>
<dbReference type="GO" id="GO:0005874">
    <property type="term" value="C:microtubule"/>
    <property type="evidence" value="ECO:0007669"/>
    <property type="project" value="InterPro"/>
</dbReference>
<dbReference type="GO" id="GO:0048666">
    <property type="term" value="P:neuron development"/>
    <property type="evidence" value="ECO:0007669"/>
    <property type="project" value="UniProtKB-UniRule"/>
</dbReference>